<dbReference type="PROSITE" id="PS51750">
    <property type="entry name" value="BRO_N"/>
    <property type="match status" value="1"/>
</dbReference>
<dbReference type="AlphaFoldDB" id="A0A8B6M155"/>
<organism evidence="2 3">
    <name type="scientific">Methylocella tundrae</name>
    <dbReference type="NCBI Taxonomy" id="227605"/>
    <lineage>
        <taxon>Bacteria</taxon>
        <taxon>Pseudomonadati</taxon>
        <taxon>Pseudomonadota</taxon>
        <taxon>Alphaproteobacteria</taxon>
        <taxon>Hyphomicrobiales</taxon>
        <taxon>Beijerinckiaceae</taxon>
        <taxon>Methylocella</taxon>
    </lineage>
</organism>
<evidence type="ECO:0000259" key="1">
    <source>
        <dbReference type="PROSITE" id="PS51750"/>
    </source>
</evidence>
<dbReference type="Proteomes" id="UP000485880">
    <property type="component" value="Unassembled WGS sequence"/>
</dbReference>
<feature type="domain" description="Bro-N" evidence="1">
    <location>
        <begin position="10"/>
        <end position="117"/>
    </location>
</feature>
<keyword evidence="3" id="KW-1185">Reference proteome</keyword>
<dbReference type="RefSeq" id="WP_210253585.1">
    <property type="nucleotide sequence ID" value="NZ_CABFMQ020000013.1"/>
</dbReference>
<dbReference type="InterPro" id="IPR003497">
    <property type="entry name" value="BRO_N_domain"/>
</dbReference>
<evidence type="ECO:0000313" key="3">
    <source>
        <dbReference type="Proteomes" id="UP000485880"/>
    </source>
</evidence>
<gene>
    <name evidence="2" type="ORF">MPC4_110067</name>
</gene>
<protein>
    <recommendedName>
        <fullName evidence="1">Bro-N domain-containing protein</fullName>
    </recommendedName>
</protein>
<dbReference type="PANTHER" id="PTHR36180:SF2">
    <property type="entry name" value="BRO FAMILY PROTEIN"/>
    <property type="match status" value="1"/>
</dbReference>
<sequence>MDDQNTQPDASRVETLPVAFKFENHTVRMISKRDEIWFVAADVCEVLELKNTSQVISRLDNDEKGVHTVETLRGAQELGVVNESGLYSLIFTSRKPESKKFRKWVTNEVLPSIRETGRYETGHQAAIEHAQRRFQDIYSGDFVDPDALLQILFGARIPFSGHEKFRFLAGPACAGLGLRDPAAALDRIPDSEQGTVTIYTSHGPEQLPAITEAAMYYLAFTPRNRPDVIDCARDGHGAGIQRPFDGDDHIDGLNLRLLSVLTTKLDFHWAYFRPRHPALDDAGPLLRDFESTLQAAATLAAQYAELGFDPPTRTI</sequence>
<evidence type="ECO:0000313" key="2">
    <source>
        <dbReference type="EMBL" id="VTZ48767.1"/>
    </source>
</evidence>
<dbReference type="Pfam" id="PF02498">
    <property type="entry name" value="Bro-N"/>
    <property type="match status" value="1"/>
</dbReference>
<dbReference type="SMART" id="SM01040">
    <property type="entry name" value="Bro-N"/>
    <property type="match status" value="1"/>
</dbReference>
<reference evidence="2 3" key="1">
    <citation type="submission" date="2019-05" db="EMBL/GenBank/DDBJ databases">
        <authorList>
            <person name="Farhan Ul Haque M."/>
        </authorList>
    </citation>
    <scope>NUCLEOTIDE SEQUENCE [LARGE SCALE GENOMIC DNA]</scope>
    <source>
        <strain evidence="2">2</strain>
    </source>
</reference>
<name>A0A8B6M155_METTU</name>
<comment type="caution">
    <text evidence="2">The sequence shown here is derived from an EMBL/GenBank/DDBJ whole genome shotgun (WGS) entry which is preliminary data.</text>
</comment>
<proteinExistence type="predicted"/>
<dbReference type="EMBL" id="CABFMQ020000013">
    <property type="protein sequence ID" value="VTZ48767.1"/>
    <property type="molecule type" value="Genomic_DNA"/>
</dbReference>
<dbReference type="PANTHER" id="PTHR36180">
    <property type="entry name" value="DNA-BINDING PROTEIN-RELATED-RELATED"/>
    <property type="match status" value="1"/>
</dbReference>
<accession>A0A8B6M155</accession>